<evidence type="ECO:0000256" key="2">
    <source>
        <dbReference type="SAM" id="SignalP"/>
    </source>
</evidence>
<feature type="chain" id="PRO_5040449393" description="Secreted protein" evidence="2">
    <location>
        <begin position="33"/>
        <end position="207"/>
    </location>
</feature>
<gene>
    <name evidence="3" type="ORF">B0J13DRAFT_100088</name>
</gene>
<keyword evidence="2" id="KW-0732">Signal</keyword>
<dbReference type="EMBL" id="JAGMUU010000018">
    <property type="protein sequence ID" value="KAH7133362.1"/>
    <property type="molecule type" value="Genomic_DNA"/>
</dbReference>
<proteinExistence type="predicted"/>
<dbReference type="Proteomes" id="UP000717696">
    <property type="component" value="Unassembled WGS sequence"/>
</dbReference>
<feature type="compositionally biased region" description="Basic and acidic residues" evidence="1">
    <location>
        <begin position="163"/>
        <end position="175"/>
    </location>
</feature>
<evidence type="ECO:0008006" key="5">
    <source>
        <dbReference type="Google" id="ProtNLM"/>
    </source>
</evidence>
<accession>A0A9P9EA47</accession>
<protein>
    <recommendedName>
        <fullName evidence="5">Secreted protein</fullName>
    </recommendedName>
</protein>
<evidence type="ECO:0000256" key="1">
    <source>
        <dbReference type="SAM" id="MobiDB-lite"/>
    </source>
</evidence>
<sequence length="207" mass="22227">MSAFSVINCSPSIVALSICLFAIALPLPPGEGIVWRFFIFWGTPTSEFIPRNMTTGKAQTSALTAGGWTRPQAIGAFTVSCVYCRPLKPLHCCLQRPDSLRTDRTKMHAPPPLRTGGRALGRSFSSSASSSYISTPDFFSSPCPSGGDLACGLGKSRLSGSRKTAESQQTREKAAWGRSKGWRLLPVLGGGRVAEWQTKASPKESSR</sequence>
<keyword evidence="4" id="KW-1185">Reference proteome</keyword>
<evidence type="ECO:0000313" key="3">
    <source>
        <dbReference type="EMBL" id="KAH7133362.1"/>
    </source>
</evidence>
<reference evidence="3" key="1">
    <citation type="journal article" date="2021" name="Nat. Commun.">
        <title>Genetic determinants of endophytism in the Arabidopsis root mycobiome.</title>
        <authorList>
            <person name="Mesny F."/>
            <person name="Miyauchi S."/>
            <person name="Thiergart T."/>
            <person name="Pickel B."/>
            <person name="Atanasova L."/>
            <person name="Karlsson M."/>
            <person name="Huettel B."/>
            <person name="Barry K.W."/>
            <person name="Haridas S."/>
            <person name="Chen C."/>
            <person name="Bauer D."/>
            <person name="Andreopoulos W."/>
            <person name="Pangilinan J."/>
            <person name="LaButti K."/>
            <person name="Riley R."/>
            <person name="Lipzen A."/>
            <person name="Clum A."/>
            <person name="Drula E."/>
            <person name="Henrissat B."/>
            <person name="Kohler A."/>
            <person name="Grigoriev I.V."/>
            <person name="Martin F.M."/>
            <person name="Hacquard S."/>
        </authorList>
    </citation>
    <scope>NUCLEOTIDE SEQUENCE</scope>
    <source>
        <strain evidence="3">MPI-CAGE-AT-0021</strain>
    </source>
</reference>
<name>A0A9P9EA47_9HYPO</name>
<organism evidence="3 4">
    <name type="scientific">Dactylonectria estremocensis</name>
    <dbReference type="NCBI Taxonomy" id="1079267"/>
    <lineage>
        <taxon>Eukaryota</taxon>
        <taxon>Fungi</taxon>
        <taxon>Dikarya</taxon>
        <taxon>Ascomycota</taxon>
        <taxon>Pezizomycotina</taxon>
        <taxon>Sordariomycetes</taxon>
        <taxon>Hypocreomycetidae</taxon>
        <taxon>Hypocreales</taxon>
        <taxon>Nectriaceae</taxon>
        <taxon>Dactylonectria</taxon>
    </lineage>
</organism>
<feature type="region of interest" description="Disordered" evidence="1">
    <location>
        <begin position="103"/>
        <end position="122"/>
    </location>
</feature>
<feature type="region of interest" description="Disordered" evidence="1">
    <location>
        <begin position="157"/>
        <end position="178"/>
    </location>
</feature>
<feature type="signal peptide" evidence="2">
    <location>
        <begin position="1"/>
        <end position="32"/>
    </location>
</feature>
<evidence type="ECO:0000313" key="4">
    <source>
        <dbReference type="Proteomes" id="UP000717696"/>
    </source>
</evidence>
<comment type="caution">
    <text evidence="3">The sequence shown here is derived from an EMBL/GenBank/DDBJ whole genome shotgun (WGS) entry which is preliminary data.</text>
</comment>
<dbReference type="AlphaFoldDB" id="A0A9P9EA47"/>